<feature type="transmembrane region" description="Helical" evidence="5">
    <location>
        <begin position="117"/>
        <end position="141"/>
    </location>
</feature>
<proteinExistence type="predicted"/>
<comment type="subcellular location">
    <subcellularLocation>
        <location evidence="1">Membrane</location>
        <topology evidence="1">Multi-pass membrane protein</topology>
    </subcellularLocation>
</comment>
<name>A0A1G5QKB6_9GAMM</name>
<evidence type="ECO:0000313" key="7">
    <source>
        <dbReference type="EMBL" id="SCZ62295.1"/>
    </source>
</evidence>
<protein>
    <submittedName>
        <fullName evidence="7">Uncharacterized membrane protein</fullName>
    </submittedName>
</protein>
<gene>
    <name evidence="7" type="ORF">SAMN03097708_02294</name>
</gene>
<keyword evidence="3 5" id="KW-1133">Transmembrane helix</keyword>
<evidence type="ECO:0000256" key="5">
    <source>
        <dbReference type="SAM" id="Phobius"/>
    </source>
</evidence>
<dbReference type="RefSeq" id="WP_092997032.1">
    <property type="nucleotide sequence ID" value="NZ_FMWD01000006.1"/>
</dbReference>
<organism evidence="7 8">
    <name type="scientific">Thiohalomonas denitrificans</name>
    <dbReference type="NCBI Taxonomy" id="415747"/>
    <lineage>
        <taxon>Bacteria</taxon>
        <taxon>Pseudomonadati</taxon>
        <taxon>Pseudomonadota</taxon>
        <taxon>Gammaproteobacteria</taxon>
        <taxon>Thiohalomonadales</taxon>
        <taxon>Thiohalomonadaceae</taxon>
        <taxon>Thiohalomonas</taxon>
    </lineage>
</organism>
<evidence type="ECO:0000256" key="3">
    <source>
        <dbReference type="ARBA" id="ARBA00022989"/>
    </source>
</evidence>
<evidence type="ECO:0000259" key="6">
    <source>
        <dbReference type="Pfam" id="PF07298"/>
    </source>
</evidence>
<feature type="transmembrane region" description="Helical" evidence="5">
    <location>
        <begin position="35"/>
        <end position="57"/>
    </location>
</feature>
<evidence type="ECO:0000256" key="2">
    <source>
        <dbReference type="ARBA" id="ARBA00022692"/>
    </source>
</evidence>
<keyword evidence="8" id="KW-1185">Reference proteome</keyword>
<keyword evidence="2 5" id="KW-0812">Transmembrane</keyword>
<accession>A0A1G5QKB6</accession>
<dbReference type="EMBL" id="FMWD01000006">
    <property type="protein sequence ID" value="SCZ62295.1"/>
    <property type="molecule type" value="Genomic_DNA"/>
</dbReference>
<feature type="transmembrane region" description="Helical" evidence="5">
    <location>
        <begin position="78"/>
        <end position="97"/>
    </location>
</feature>
<feature type="transmembrane region" description="Helical" evidence="5">
    <location>
        <begin position="162"/>
        <end position="184"/>
    </location>
</feature>
<sequence>MLIFIAGLILFFVPHTVSIVNEPWRNRMAERLGEPIWKGIYSIIAIVGLVLIIQGYGMARTDPTILYLPPLWANHLNWLLMLPIFPLLIATYAPGHIRALTRHPMLWATIIWAGGHLLANGMLADLLLFGTFFIWAVADLISMRRRIQRPLPELPATAANDIIAVVGGLGIYAAFLFGLHGWLIGVPLMG</sequence>
<reference evidence="7 8" key="1">
    <citation type="submission" date="2016-10" db="EMBL/GenBank/DDBJ databases">
        <authorList>
            <person name="de Groot N.N."/>
        </authorList>
    </citation>
    <scope>NUCLEOTIDE SEQUENCE [LARGE SCALE GENOMIC DNA]</scope>
    <source>
        <strain evidence="7 8">HLD2</strain>
    </source>
</reference>
<keyword evidence="4 5" id="KW-0472">Membrane</keyword>
<evidence type="ECO:0000256" key="4">
    <source>
        <dbReference type="ARBA" id="ARBA00023136"/>
    </source>
</evidence>
<dbReference type="InterPro" id="IPR009915">
    <property type="entry name" value="NnrU_dom"/>
</dbReference>
<dbReference type="OrthoDB" id="5293641at2"/>
<feature type="domain" description="NnrU" evidence="6">
    <location>
        <begin position="3"/>
        <end position="187"/>
    </location>
</feature>
<dbReference type="AlphaFoldDB" id="A0A1G5QKB6"/>
<dbReference type="STRING" id="415747.SAMN03097708_02294"/>
<dbReference type="Proteomes" id="UP000199648">
    <property type="component" value="Unassembled WGS sequence"/>
</dbReference>
<dbReference type="GO" id="GO:0016020">
    <property type="term" value="C:membrane"/>
    <property type="evidence" value="ECO:0007669"/>
    <property type="project" value="UniProtKB-SubCell"/>
</dbReference>
<evidence type="ECO:0000313" key="8">
    <source>
        <dbReference type="Proteomes" id="UP000199648"/>
    </source>
</evidence>
<evidence type="ECO:0000256" key="1">
    <source>
        <dbReference type="ARBA" id="ARBA00004141"/>
    </source>
</evidence>
<dbReference type="Pfam" id="PF07298">
    <property type="entry name" value="NnrU"/>
    <property type="match status" value="1"/>
</dbReference>